<name>A0ABS5J4T7_9BACT</name>
<dbReference type="EMBL" id="JAGTXB010000013">
    <property type="protein sequence ID" value="MBS0030211.1"/>
    <property type="molecule type" value="Genomic_DNA"/>
</dbReference>
<evidence type="ECO:0000313" key="2">
    <source>
        <dbReference type="Proteomes" id="UP000676386"/>
    </source>
</evidence>
<reference evidence="1 2" key="1">
    <citation type="submission" date="2021-04" db="EMBL/GenBank/DDBJ databases">
        <title>Chitinophaga sp. nov., isolated from the rhizosphere soil.</title>
        <authorList>
            <person name="He S."/>
        </authorList>
    </citation>
    <scope>NUCLEOTIDE SEQUENCE [LARGE SCALE GENOMIC DNA]</scope>
    <source>
        <strain evidence="1 2">2R12</strain>
    </source>
</reference>
<accession>A0ABS5J4T7</accession>
<dbReference type="Proteomes" id="UP000676386">
    <property type="component" value="Unassembled WGS sequence"/>
</dbReference>
<dbReference type="RefSeq" id="WP_211975351.1">
    <property type="nucleotide sequence ID" value="NZ_CBFHAM010000004.1"/>
</dbReference>
<evidence type="ECO:0000313" key="1">
    <source>
        <dbReference type="EMBL" id="MBS0030211.1"/>
    </source>
</evidence>
<gene>
    <name evidence="1" type="ORF">KE626_23000</name>
</gene>
<organism evidence="1 2">
    <name type="scientific">Chitinophaga hostae</name>
    <dbReference type="NCBI Taxonomy" id="2831022"/>
    <lineage>
        <taxon>Bacteria</taxon>
        <taxon>Pseudomonadati</taxon>
        <taxon>Bacteroidota</taxon>
        <taxon>Chitinophagia</taxon>
        <taxon>Chitinophagales</taxon>
        <taxon>Chitinophagaceae</taxon>
        <taxon>Chitinophaga</taxon>
    </lineage>
</organism>
<sequence length="148" mass="16945">MMEAAELKRLLEKYYAAETTLAEERALKQYLEQHPAQQVSEQPFFQAVNEFKLLDTPIQEFRTSSSESRIHRLSVWRRTLRQVAAVAILALTTVAISQSYRRYERNKAEALLQQNVEADLMRISNLLNQADANLNNAVKNAVIPGLNN</sequence>
<comment type="caution">
    <text evidence="1">The sequence shown here is derived from an EMBL/GenBank/DDBJ whole genome shotgun (WGS) entry which is preliminary data.</text>
</comment>
<keyword evidence="2" id="KW-1185">Reference proteome</keyword>
<proteinExistence type="predicted"/>
<protein>
    <submittedName>
        <fullName evidence="1">Uncharacterized protein</fullName>
    </submittedName>
</protein>